<evidence type="ECO:0000313" key="4">
    <source>
        <dbReference type="Proteomes" id="UP000534001"/>
    </source>
</evidence>
<keyword evidence="5" id="KW-1185">Reference proteome</keyword>
<evidence type="ECO:0000313" key="3">
    <source>
        <dbReference type="EMBL" id="MBB6423715.1"/>
    </source>
</evidence>
<evidence type="ECO:0008006" key="6">
    <source>
        <dbReference type="Google" id="ProtNLM"/>
    </source>
</evidence>
<proteinExistence type="predicted"/>
<dbReference type="Proteomes" id="UP000545588">
    <property type="component" value="Unassembled WGS sequence"/>
</dbReference>
<keyword evidence="1" id="KW-0732">Signal</keyword>
<dbReference type="EMBL" id="JACHFF010000002">
    <property type="protein sequence ID" value="MBB6423715.1"/>
    <property type="molecule type" value="Genomic_DNA"/>
</dbReference>
<evidence type="ECO:0000313" key="5">
    <source>
        <dbReference type="Proteomes" id="UP000545588"/>
    </source>
</evidence>
<dbReference type="EMBL" id="CAJEWA010000004">
    <property type="protein sequence ID" value="CAD2070984.1"/>
    <property type="molecule type" value="Genomic_DNA"/>
</dbReference>
<gene>
    <name evidence="3" type="ORF">HNR41_001687</name>
    <name evidence="2" type="ORF">JEOCOQ751_00093</name>
</gene>
<accession>A0A6V7R1S4</accession>
<reference evidence="3 5" key="2">
    <citation type="submission" date="2020-08" db="EMBL/GenBank/DDBJ databases">
        <title>Genomic Encyclopedia of Type Strains, Phase IV (KMG-IV): sequencing the most valuable type-strain genomes for metagenomic binning, comparative biology and taxonomic classification.</title>
        <authorList>
            <person name="Goeker M."/>
        </authorList>
    </citation>
    <scope>NUCLEOTIDE SEQUENCE [LARGE SCALE GENOMIC DNA]</scope>
    <source>
        <strain evidence="3 5">DSM 22419</strain>
    </source>
</reference>
<sequence>MKKVTLFSSLLVAGAVAFTGVNGTAQADEIEVDGAKTVWAKVVDEQSDLDGDGWSDAGYSFDWMPQKQQDRISELKDRQLDGEMTQAEYNAMIAPIFDEEYALLNEPGDNYGGIQTDEDSLITMAQYAPKTLDYAPLKDEPYNYNFVRDGHEFNFTHDGNAWTWEYDEVENDYTDEELIDLVHNNPEVLDEKPVKDGAYDFKISDDKYVYHFTSDGSQWTWSYENK</sequence>
<dbReference type="Proteomes" id="UP000534001">
    <property type="component" value="Unassembled WGS sequence"/>
</dbReference>
<feature type="chain" id="PRO_5028003696" description="Transglycosylase IsaA" evidence="1">
    <location>
        <begin position="28"/>
        <end position="226"/>
    </location>
</feature>
<comment type="caution">
    <text evidence="2">The sequence shown here is derived from an EMBL/GenBank/DDBJ whole genome shotgun (WGS) entry which is preliminary data.</text>
</comment>
<evidence type="ECO:0000313" key="2">
    <source>
        <dbReference type="EMBL" id="CAD2070984.1"/>
    </source>
</evidence>
<organism evidence="2 4">
    <name type="scientific">Jeotgalicoccus coquinae</name>
    <dbReference type="NCBI Taxonomy" id="709509"/>
    <lineage>
        <taxon>Bacteria</taxon>
        <taxon>Bacillati</taxon>
        <taxon>Bacillota</taxon>
        <taxon>Bacilli</taxon>
        <taxon>Bacillales</taxon>
        <taxon>Staphylococcaceae</taxon>
        <taxon>Jeotgalicoccus</taxon>
    </lineage>
</organism>
<feature type="signal peptide" evidence="1">
    <location>
        <begin position="1"/>
        <end position="27"/>
    </location>
</feature>
<reference evidence="2 4" key="1">
    <citation type="submission" date="2020-07" db="EMBL/GenBank/DDBJ databases">
        <authorList>
            <person name="Criscuolo A."/>
        </authorList>
    </citation>
    <scope>NUCLEOTIDE SEQUENCE [LARGE SCALE GENOMIC DNA]</scope>
    <source>
        <strain evidence="2">CIP111751</strain>
    </source>
</reference>
<dbReference type="AlphaFoldDB" id="A0A6V7R1S4"/>
<name>A0A6V7R1S4_9STAP</name>
<dbReference type="RefSeq" id="WP_184283588.1">
    <property type="nucleotide sequence ID" value="NZ_BMCO01000002.1"/>
</dbReference>
<evidence type="ECO:0000256" key="1">
    <source>
        <dbReference type="SAM" id="SignalP"/>
    </source>
</evidence>
<protein>
    <recommendedName>
        <fullName evidence="6">Transglycosylase IsaA</fullName>
    </recommendedName>
</protein>